<evidence type="ECO:0000313" key="2">
    <source>
        <dbReference type="Proteomes" id="UP000828941"/>
    </source>
</evidence>
<proteinExistence type="predicted"/>
<protein>
    <submittedName>
        <fullName evidence="1">Uncharacterized protein</fullName>
    </submittedName>
</protein>
<dbReference type="EMBL" id="CM039432">
    <property type="protein sequence ID" value="KAI4332440.1"/>
    <property type="molecule type" value="Genomic_DNA"/>
</dbReference>
<organism evidence="1 2">
    <name type="scientific">Bauhinia variegata</name>
    <name type="common">Purple orchid tree</name>
    <name type="synonym">Phanera variegata</name>
    <dbReference type="NCBI Taxonomy" id="167791"/>
    <lineage>
        <taxon>Eukaryota</taxon>
        <taxon>Viridiplantae</taxon>
        <taxon>Streptophyta</taxon>
        <taxon>Embryophyta</taxon>
        <taxon>Tracheophyta</taxon>
        <taxon>Spermatophyta</taxon>
        <taxon>Magnoliopsida</taxon>
        <taxon>eudicotyledons</taxon>
        <taxon>Gunneridae</taxon>
        <taxon>Pentapetalae</taxon>
        <taxon>rosids</taxon>
        <taxon>fabids</taxon>
        <taxon>Fabales</taxon>
        <taxon>Fabaceae</taxon>
        <taxon>Cercidoideae</taxon>
        <taxon>Cercideae</taxon>
        <taxon>Bauhiniinae</taxon>
        <taxon>Bauhinia</taxon>
    </lineage>
</organism>
<name>A0ACB9N7L6_BAUVA</name>
<gene>
    <name evidence="1" type="ORF">L6164_017350</name>
</gene>
<evidence type="ECO:0000313" key="1">
    <source>
        <dbReference type="EMBL" id="KAI4332440.1"/>
    </source>
</evidence>
<accession>A0ACB9N7L6</accession>
<reference evidence="1 2" key="1">
    <citation type="journal article" date="2022" name="DNA Res.">
        <title>Chromosomal-level genome assembly of the orchid tree Bauhinia variegata (Leguminosae; Cercidoideae) supports the allotetraploid origin hypothesis of Bauhinia.</title>
        <authorList>
            <person name="Zhong Y."/>
            <person name="Chen Y."/>
            <person name="Zheng D."/>
            <person name="Pang J."/>
            <person name="Liu Y."/>
            <person name="Luo S."/>
            <person name="Meng S."/>
            <person name="Qian L."/>
            <person name="Wei D."/>
            <person name="Dai S."/>
            <person name="Zhou R."/>
        </authorList>
    </citation>
    <scope>NUCLEOTIDE SEQUENCE [LARGE SCALE GENOMIC DNA]</scope>
    <source>
        <strain evidence="1">BV-YZ2020</strain>
    </source>
</reference>
<dbReference type="Proteomes" id="UP000828941">
    <property type="component" value="Chromosome 7"/>
</dbReference>
<sequence length="545" mass="60884">MQLFDMSCLYYVKCLPVDALQEITRTLGVTDWKFDGDSCQIETVGLTLEPADGSESSIDCECPDNQTFCHVVGITLKGYSLPGMLPPELIKLPYLTKVDFALNYLIGTIPKQWFSMKLTSISILENRLSGEIPKELGNITTLTYLRGVLPCTKTFSCPRYSSCLHVNSGGKDVEVMENKENILYIGDGDVLGGTAKYFNDQENHWGLSSTRDFMDDDNFQNTRYTVSSASSNMPELYATARISPISLTYFHYCLENGNYTVNLHFAEIQFTNDNSFRSLGKRLSDVYAQERLVLKDFNIEDEANIAQKPVIIPIHNVSVVDNILEIRFYWACKGTTRIPRRGVYGPLISAFSIVSGVNSQTGMFSLKKIRVATNDFSPANKIGEGGFGPVYKGQLSDGTMVAIKQLSSKSRQACHLCQTENLMKVVDERLGSEVTPIEAEVMAKIALLCPNASPSLRPKMSEVVNMLEGRMSIPEVTPELSVFASEDVRFRAIREIHQHRMTESSRQSKTEDFSMQSQSQDSTEVRSFSSSSVFGHDLHQIQTES</sequence>
<keyword evidence="2" id="KW-1185">Reference proteome</keyword>
<comment type="caution">
    <text evidence="1">The sequence shown here is derived from an EMBL/GenBank/DDBJ whole genome shotgun (WGS) entry which is preliminary data.</text>
</comment>